<proteinExistence type="inferred from homology"/>
<evidence type="ECO:0000256" key="9">
    <source>
        <dbReference type="ARBA" id="ARBA00022801"/>
    </source>
</evidence>
<dbReference type="GO" id="GO:0043171">
    <property type="term" value="P:peptide catabolic process"/>
    <property type="evidence" value="ECO:0007669"/>
    <property type="project" value="TreeGrafter"/>
</dbReference>
<dbReference type="GO" id="GO:0008270">
    <property type="term" value="F:zinc ion binding"/>
    <property type="evidence" value="ECO:0007669"/>
    <property type="project" value="InterPro"/>
</dbReference>
<dbReference type="Proteomes" id="UP000320623">
    <property type="component" value="Unassembled WGS sequence"/>
</dbReference>
<evidence type="ECO:0000256" key="4">
    <source>
        <dbReference type="ARBA" id="ARBA00012564"/>
    </source>
</evidence>
<dbReference type="SUPFAM" id="SSF55486">
    <property type="entry name" value="Metalloproteases ('zincins'), catalytic domain"/>
    <property type="match status" value="1"/>
</dbReference>
<protein>
    <recommendedName>
        <fullName evidence="5">Aminopeptidase N</fullName>
        <ecNumber evidence="4">3.4.11.2</ecNumber>
    </recommendedName>
</protein>
<dbReference type="GO" id="GO:0005737">
    <property type="term" value="C:cytoplasm"/>
    <property type="evidence" value="ECO:0007669"/>
    <property type="project" value="TreeGrafter"/>
</dbReference>
<evidence type="ECO:0000256" key="10">
    <source>
        <dbReference type="ARBA" id="ARBA00022833"/>
    </source>
</evidence>
<keyword evidence="7" id="KW-0645">Protease</keyword>
<dbReference type="CDD" id="cd09603">
    <property type="entry name" value="M1_APN_like"/>
    <property type="match status" value="1"/>
</dbReference>
<evidence type="ECO:0000259" key="12">
    <source>
        <dbReference type="Pfam" id="PF01433"/>
    </source>
</evidence>
<dbReference type="InterPro" id="IPR014782">
    <property type="entry name" value="Peptidase_M1_dom"/>
</dbReference>
<keyword evidence="15" id="KW-1185">Reference proteome</keyword>
<comment type="catalytic activity">
    <reaction evidence="1">
        <text>Release of an N-terminal amino acid, Xaa-|-Yaa- from a peptide, amide or arylamide. Xaa is preferably Ala, but may be most amino acids including Pro (slow action). When a terminal hydrophobic residue is followed by a prolyl residue, the two may be released as an intact Xaa-Pro dipeptide.</text>
        <dbReference type="EC" id="3.4.11.2"/>
    </reaction>
</comment>
<feature type="domain" description="Peptidase M1 membrane alanine aminopeptidase" evidence="12">
    <location>
        <begin position="249"/>
        <end position="445"/>
    </location>
</feature>
<dbReference type="PRINTS" id="PR00756">
    <property type="entry name" value="ALADIPTASE"/>
</dbReference>
<dbReference type="SUPFAM" id="SSF63737">
    <property type="entry name" value="Leukotriene A4 hydrolase N-terminal domain"/>
    <property type="match status" value="1"/>
</dbReference>
<dbReference type="InterPro" id="IPR027268">
    <property type="entry name" value="Peptidase_M4/M1_CTD_sf"/>
</dbReference>
<dbReference type="Pfam" id="PF17900">
    <property type="entry name" value="Peptidase_M1_N"/>
    <property type="match status" value="1"/>
</dbReference>
<dbReference type="InterPro" id="IPR001930">
    <property type="entry name" value="Peptidase_M1"/>
</dbReference>
<dbReference type="STRING" id="1643428.GCA_001442855_01215"/>
<dbReference type="GO" id="GO:0016020">
    <property type="term" value="C:membrane"/>
    <property type="evidence" value="ECO:0007669"/>
    <property type="project" value="TreeGrafter"/>
</dbReference>
<dbReference type="InterPro" id="IPR042097">
    <property type="entry name" value="Aminopeptidase_N-like_N_sf"/>
</dbReference>
<dbReference type="InterPro" id="IPR045357">
    <property type="entry name" value="Aminopeptidase_N-like_N"/>
</dbReference>
<dbReference type="EMBL" id="FAOO01000007">
    <property type="protein sequence ID" value="CUU05388.1"/>
    <property type="molecule type" value="Genomic_DNA"/>
</dbReference>
<name>A0A0S4N2T7_9BACT</name>
<evidence type="ECO:0000313" key="14">
    <source>
        <dbReference type="EMBL" id="CUU05388.1"/>
    </source>
</evidence>
<keyword evidence="6 14" id="KW-0031">Aminopeptidase</keyword>
<keyword evidence="9" id="KW-0378">Hydrolase</keyword>
<dbReference type="Gene3D" id="2.60.40.1730">
    <property type="entry name" value="tricorn interacting facor f3 domain"/>
    <property type="match status" value="1"/>
</dbReference>
<evidence type="ECO:0000256" key="6">
    <source>
        <dbReference type="ARBA" id="ARBA00022438"/>
    </source>
</evidence>
<accession>A0A0S4N2T7</accession>
<gene>
    <name evidence="14" type="ORF">JGI1_01242</name>
</gene>
<dbReference type="RefSeq" id="WP_140944985.1">
    <property type="nucleotide sequence ID" value="NZ_FAOO01000007.1"/>
</dbReference>
<evidence type="ECO:0000256" key="11">
    <source>
        <dbReference type="ARBA" id="ARBA00023049"/>
    </source>
</evidence>
<dbReference type="OrthoDB" id="100605at2"/>
<evidence type="ECO:0000259" key="13">
    <source>
        <dbReference type="Pfam" id="PF17900"/>
    </source>
</evidence>
<evidence type="ECO:0000256" key="7">
    <source>
        <dbReference type="ARBA" id="ARBA00022670"/>
    </source>
</evidence>
<reference evidence="15" key="1">
    <citation type="submission" date="2015-11" db="EMBL/GenBank/DDBJ databases">
        <authorList>
            <person name="Varghese N."/>
        </authorList>
    </citation>
    <scope>NUCLEOTIDE SEQUENCE [LARGE SCALE GENOMIC DNA]</scope>
</reference>
<keyword evidence="8" id="KW-0479">Metal-binding</keyword>
<dbReference type="Gene3D" id="1.10.390.10">
    <property type="entry name" value="Neutral Protease Domain 2"/>
    <property type="match status" value="1"/>
</dbReference>
<dbReference type="GO" id="GO:0016285">
    <property type="term" value="F:alanyl aminopeptidase activity"/>
    <property type="evidence" value="ECO:0007669"/>
    <property type="project" value="UniProtKB-EC"/>
</dbReference>
<comment type="similarity">
    <text evidence="3">Belongs to the peptidase M1 family.</text>
</comment>
<evidence type="ECO:0000256" key="3">
    <source>
        <dbReference type="ARBA" id="ARBA00010136"/>
    </source>
</evidence>
<dbReference type="PANTHER" id="PTHR11533:SF174">
    <property type="entry name" value="PUROMYCIN-SENSITIVE AMINOPEPTIDASE-RELATED"/>
    <property type="match status" value="1"/>
</dbReference>
<evidence type="ECO:0000313" key="15">
    <source>
        <dbReference type="Proteomes" id="UP000320623"/>
    </source>
</evidence>
<comment type="cofactor">
    <cofactor evidence="2">
        <name>Zn(2+)</name>
        <dbReference type="ChEBI" id="CHEBI:29105"/>
    </cofactor>
</comment>
<organism evidence="14 15">
    <name type="scientific">Candidatus Thermokryptus mobilis</name>
    <dbReference type="NCBI Taxonomy" id="1643428"/>
    <lineage>
        <taxon>Bacteria</taxon>
        <taxon>Pseudomonadati</taxon>
        <taxon>Candidatus Kryptoniota</taxon>
        <taxon>Candidatus Thermokryptus</taxon>
    </lineage>
</organism>
<dbReference type="GO" id="GO:0042277">
    <property type="term" value="F:peptide binding"/>
    <property type="evidence" value="ECO:0007669"/>
    <property type="project" value="TreeGrafter"/>
</dbReference>
<keyword evidence="11" id="KW-0482">Metalloprotease</keyword>
<feature type="domain" description="Aminopeptidase N-like N-terminal" evidence="13">
    <location>
        <begin position="25"/>
        <end position="206"/>
    </location>
</feature>
<evidence type="ECO:0000256" key="2">
    <source>
        <dbReference type="ARBA" id="ARBA00001947"/>
    </source>
</evidence>
<dbReference type="GO" id="GO:0006508">
    <property type="term" value="P:proteolysis"/>
    <property type="evidence" value="ECO:0007669"/>
    <property type="project" value="UniProtKB-KW"/>
</dbReference>
<dbReference type="GO" id="GO:0005615">
    <property type="term" value="C:extracellular space"/>
    <property type="evidence" value="ECO:0007669"/>
    <property type="project" value="TreeGrafter"/>
</dbReference>
<evidence type="ECO:0000256" key="5">
    <source>
        <dbReference type="ARBA" id="ARBA00015611"/>
    </source>
</evidence>
<dbReference type="AlphaFoldDB" id="A0A0S4N2T7"/>
<dbReference type="PANTHER" id="PTHR11533">
    <property type="entry name" value="PROTEASE M1 ZINC METALLOPROTEASE"/>
    <property type="match status" value="1"/>
</dbReference>
<dbReference type="Pfam" id="PF01433">
    <property type="entry name" value="Peptidase_M1"/>
    <property type="match status" value="1"/>
</dbReference>
<keyword evidence="10" id="KW-0862">Zinc</keyword>
<dbReference type="InterPro" id="IPR050344">
    <property type="entry name" value="Peptidase_M1_aminopeptidases"/>
</dbReference>
<dbReference type="GO" id="GO:0070006">
    <property type="term" value="F:metalloaminopeptidase activity"/>
    <property type="evidence" value="ECO:0007669"/>
    <property type="project" value="TreeGrafter"/>
</dbReference>
<evidence type="ECO:0000256" key="8">
    <source>
        <dbReference type="ARBA" id="ARBA00022723"/>
    </source>
</evidence>
<sequence length="643" mass="75340">MFFRFLIITISLATVVYCDVFDVLHYEIYIDLYKGLVERNGFYNGSVKIKFLLKEDASSIKFHAVKDVVSVDSVFLLSGWFNVELNFQQDSENLNINFPRVLSSGDTVELKVYFRRSSNLDRGYYFYKKEEAQIPYDIAYTMTEPSDARFWFPCYDEPWDKATVELIIKVPKNFLVAGNGLLIRDEIIGDERIFYWRSIFPMSTYLMAFATSEYITFSDWYKKVTNPADSIEIKYYVWREDSLKAVNAFKNVVDMMKFFSVRFGEYPFEKYGMVAVYPFSYGGMEHQTMTTINRRWLNGNYEGGIAHELAHQWWGNLVTCENWVEIWLNEGFASYGDALYTEYKYGREAFVSKLKSWANSYFKEDSSIRYAIYNPPPGKLFGTAVYFKGAWVLHMLRNLIGDSTFFKILQEWGRRYAYGTGTTRKFNDIVNEVTKSNFDWFFEQWVLDSGYPVFDFYATILDSQIVINIRQVQKNSRIFKVPIEFKISTQSFDTLLTFWNYTPDTIYVVKFGFIANRDDLKVEFDPDEKILKKVNAIVINKAEASTPLNFKLYQNYPNPFNFETKIDFEIGGKVGKIYKCKISLYDVLGRKIKDIFEGEFPVGRYSLNLKLNDLGSGIYFCELIVEDIGEIVYQGRIKMVLLK</sequence>
<dbReference type="EC" id="3.4.11.2" evidence="4"/>
<evidence type="ECO:0000256" key="1">
    <source>
        <dbReference type="ARBA" id="ARBA00000098"/>
    </source>
</evidence>